<reference evidence="10 11" key="1">
    <citation type="submission" date="2021-03" db="EMBL/GenBank/DDBJ databases">
        <title>Sequencing the genomes of 1000 actinobacteria strains.</title>
        <authorList>
            <person name="Klenk H.-P."/>
        </authorList>
    </citation>
    <scope>NUCLEOTIDE SEQUENCE [LARGE SCALE GENOMIC DNA]</scope>
    <source>
        <strain evidence="10 11">DSM 24221</strain>
    </source>
</reference>
<comment type="subcellular location">
    <subcellularLocation>
        <location evidence="1">Cell membrane</location>
        <topology evidence="1">Multi-pass membrane protein</topology>
    </subcellularLocation>
</comment>
<sequence length="547" mass="57250">MIRALVGIARPAWPWLAGSLIARVLNLLIGVALLVIPWLAVSHPSPHLVATALVLIALAAAKGAFRYLEHYLGHRAAFDLIADMRLRFFDAVAPLTPADESAESGELTAIATRDIDRVEVFFAHTIVPAAAAVIVPGSVVISIAMTTGEGPALIAAGAYIVGAVVVPLVGARTATKASHDAVLARSRIARHLAEDQAGLAEIRSMGAEETRLRGLGREEDVVTQSLRAGARVQAPRAAIDLAWPLAAAIAIIAVARPDNLVAHVGAALAVIGSAPAASATAAFARTLPDALGSARRYLDVLRREPSVVDTRQPLALPNGPLGVAAADLGHAFSGERVVDGISFNVPAGGRLAIVGESGSGKSTLVSFLVRARDPDEGTIVLTGAQGSVDTRQISLADLRAAIAVVEQRPVLIAGTVLDNLRLGNSRLTEDEAWRSLEDAALADDVRAHPDGLRAKLSEDALSLSGGQRQRLSLARALARSPRVLVLDEATSHQDPATQAAVRRAIAARRDMTVIVIAHRDDAIAGIEHVLRMAPVRRVDPLSSETRA</sequence>
<keyword evidence="2 7" id="KW-0812">Transmembrane</keyword>
<keyword evidence="5 7" id="KW-1133">Transmembrane helix</keyword>
<dbReference type="SMART" id="SM00382">
    <property type="entry name" value="AAA"/>
    <property type="match status" value="1"/>
</dbReference>
<comment type="caution">
    <text evidence="10">The sequence shown here is derived from an EMBL/GenBank/DDBJ whole genome shotgun (WGS) entry which is preliminary data.</text>
</comment>
<proteinExistence type="predicted"/>
<evidence type="ECO:0000259" key="8">
    <source>
        <dbReference type="PROSITE" id="PS50893"/>
    </source>
</evidence>
<dbReference type="Pfam" id="PF00664">
    <property type="entry name" value="ABC_membrane"/>
    <property type="match status" value="1"/>
</dbReference>
<keyword evidence="6 7" id="KW-0472">Membrane</keyword>
<dbReference type="InterPro" id="IPR003593">
    <property type="entry name" value="AAA+_ATPase"/>
</dbReference>
<gene>
    <name evidence="10" type="ORF">JOF34_000611</name>
</gene>
<keyword evidence="4 10" id="KW-0067">ATP-binding</keyword>
<dbReference type="InterPro" id="IPR039421">
    <property type="entry name" value="Type_1_exporter"/>
</dbReference>
<protein>
    <submittedName>
        <fullName evidence="10">ATP-binding cassette subfamily C protein</fullName>
    </submittedName>
</protein>
<accession>A0ABS4ZFH4</accession>
<dbReference type="RefSeq" id="WP_165137409.1">
    <property type="nucleotide sequence ID" value="NZ_CP049253.1"/>
</dbReference>
<evidence type="ECO:0000313" key="11">
    <source>
        <dbReference type="Proteomes" id="UP001519362"/>
    </source>
</evidence>
<evidence type="ECO:0000256" key="6">
    <source>
        <dbReference type="ARBA" id="ARBA00023136"/>
    </source>
</evidence>
<feature type="transmembrane region" description="Helical" evidence="7">
    <location>
        <begin position="261"/>
        <end position="287"/>
    </location>
</feature>
<organism evidence="10 11">
    <name type="scientific">Microbacterium amylolyticum</name>
    <dbReference type="NCBI Taxonomy" id="936337"/>
    <lineage>
        <taxon>Bacteria</taxon>
        <taxon>Bacillati</taxon>
        <taxon>Actinomycetota</taxon>
        <taxon>Actinomycetes</taxon>
        <taxon>Micrococcales</taxon>
        <taxon>Microbacteriaceae</taxon>
        <taxon>Microbacterium</taxon>
    </lineage>
</organism>
<feature type="transmembrane region" description="Helical" evidence="7">
    <location>
        <begin position="20"/>
        <end position="41"/>
    </location>
</feature>
<dbReference type="SUPFAM" id="SSF90123">
    <property type="entry name" value="ABC transporter transmembrane region"/>
    <property type="match status" value="1"/>
</dbReference>
<dbReference type="EMBL" id="JAGIOL010000001">
    <property type="protein sequence ID" value="MBP2436025.1"/>
    <property type="molecule type" value="Genomic_DNA"/>
</dbReference>
<name>A0ABS4ZFH4_9MICO</name>
<feature type="domain" description="ABC transmembrane type-1" evidence="9">
    <location>
        <begin position="1"/>
        <end position="255"/>
    </location>
</feature>
<dbReference type="PROSITE" id="PS00211">
    <property type="entry name" value="ABC_TRANSPORTER_1"/>
    <property type="match status" value="1"/>
</dbReference>
<dbReference type="InterPro" id="IPR003439">
    <property type="entry name" value="ABC_transporter-like_ATP-bd"/>
</dbReference>
<evidence type="ECO:0000256" key="4">
    <source>
        <dbReference type="ARBA" id="ARBA00022840"/>
    </source>
</evidence>
<feature type="transmembrane region" description="Helical" evidence="7">
    <location>
        <begin position="47"/>
        <end position="65"/>
    </location>
</feature>
<dbReference type="PROSITE" id="PS50893">
    <property type="entry name" value="ABC_TRANSPORTER_2"/>
    <property type="match status" value="1"/>
</dbReference>
<dbReference type="Gene3D" id="3.40.50.300">
    <property type="entry name" value="P-loop containing nucleotide triphosphate hydrolases"/>
    <property type="match status" value="1"/>
</dbReference>
<keyword evidence="11" id="KW-1185">Reference proteome</keyword>
<evidence type="ECO:0000256" key="1">
    <source>
        <dbReference type="ARBA" id="ARBA00004651"/>
    </source>
</evidence>
<evidence type="ECO:0000256" key="3">
    <source>
        <dbReference type="ARBA" id="ARBA00022741"/>
    </source>
</evidence>
<evidence type="ECO:0000256" key="5">
    <source>
        <dbReference type="ARBA" id="ARBA00022989"/>
    </source>
</evidence>
<feature type="transmembrane region" description="Helical" evidence="7">
    <location>
        <begin position="120"/>
        <end position="145"/>
    </location>
</feature>
<evidence type="ECO:0000256" key="2">
    <source>
        <dbReference type="ARBA" id="ARBA00022692"/>
    </source>
</evidence>
<dbReference type="Proteomes" id="UP001519362">
    <property type="component" value="Unassembled WGS sequence"/>
</dbReference>
<feature type="domain" description="ABC transporter" evidence="8">
    <location>
        <begin position="323"/>
        <end position="545"/>
    </location>
</feature>
<dbReference type="InterPro" id="IPR017871">
    <property type="entry name" value="ABC_transporter-like_CS"/>
</dbReference>
<feature type="transmembrane region" description="Helical" evidence="7">
    <location>
        <begin position="151"/>
        <end position="169"/>
    </location>
</feature>
<dbReference type="SUPFAM" id="SSF52540">
    <property type="entry name" value="P-loop containing nucleoside triphosphate hydrolases"/>
    <property type="match status" value="1"/>
</dbReference>
<dbReference type="Pfam" id="PF00005">
    <property type="entry name" value="ABC_tran"/>
    <property type="match status" value="1"/>
</dbReference>
<dbReference type="PROSITE" id="PS50929">
    <property type="entry name" value="ABC_TM1F"/>
    <property type="match status" value="1"/>
</dbReference>
<dbReference type="Gene3D" id="1.20.1560.10">
    <property type="entry name" value="ABC transporter type 1, transmembrane domain"/>
    <property type="match status" value="1"/>
</dbReference>
<dbReference type="InterPro" id="IPR027417">
    <property type="entry name" value="P-loop_NTPase"/>
</dbReference>
<evidence type="ECO:0000313" key="10">
    <source>
        <dbReference type="EMBL" id="MBP2436025.1"/>
    </source>
</evidence>
<dbReference type="GO" id="GO:0005524">
    <property type="term" value="F:ATP binding"/>
    <property type="evidence" value="ECO:0007669"/>
    <property type="project" value="UniProtKB-KW"/>
</dbReference>
<dbReference type="PANTHER" id="PTHR24221">
    <property type="entry name" value="ATP-BINDING CASSETTE SUB-FAMILY B"/>
    <property type="match status" value="1"/>
</dbReference>
<dbReference type="InterPro" id="IPR011527">
    <property type="entry name" value="ABC1_TM_dom"/>
</dbReference>
<evidence type="ECO:0000259" key="9">
    <source>
        <dbReference type="PROSITE" id="PS50929"/>
    </source>
</evidence>
<keyword evidence="3" id="KW-0547">Nucleotide-binding</keyword>
<dbReference type="PANTHER" id="PTHR24221:SF654">
    <property type="entry name" value="ATP-BINDING CASSETTE SUB-FAMILY B MEMBER 6"/>
    <property type="match status" value="1"/>
</dbReference>
<evidence type="ECO:0000256" key="7">
    <source>
        <dbReference type="SAM" id="Phobius"/>
    </source>
</evidence>
<dbReference type="InterPro" id="IPR036640">
    <property type="entry name" value="ABC1_TM_sf"/>
</dbReference>